<feature type="domain" description="Integrin alpha first immunoglubulin-like" evidence="14">
    <location>
        <begin position="463"/>
        <end position="619"/>
    </location>
</feature>
<feature type="repeat" description="FG-GAP" evidence="12">
    <location>
        <begin position="29"/>
        <end position="92"/>
    </location>
</feature>
<feature type="repeat" description="FG-GAP" evidence="12">
    <location>
        <begin position="297"/>
        <end position="358"/>
    </location>
</feature>
<dbReference type="Gene3D" id="2.60.40.1530">
    <property type="entry name" value="ntegrin, alpha v. Chain A, domain 4"/>
    <property type="match status" value="1"/>
</dbReference>
<evidence type="ECO:0000256" key="6">
    <source>
        <dbReference type="ARBA" id="ARBA00022889"/>
    </source>
</evidence>
<feature type="signal peptide" evidence="13">
    <location>
        <begin position="1"/>
        <end position="24"/>
    </location>
</feature>
<evidence type="ECO:0000259" key="14">
    <source>
        <dbReference type="Pfam" id="PF08441"/>
    </source>
</evidence>
<evidence type="ECO:0008006" key="19">
    <source>
        <dbReference type="Google" id="ProtNLM"/>
    </source>
</evidence>
<evidence type="ECO:0000256" key="8">
    <source>
        <dbReference type="ARBA" id="ARBA00023037"/>
    </source>
</evidence>
<dbReference type="EMBL" id="JAGEUA010000009">
    <property type="protein sequence ID" value="KAL0966383.1"/>
    <property type="molecule type" value="Genomic_DNA"/>
</dbReference>
<evidence type="ECO:0000256" key="4">
    <source>
        <dbReference type="ARBA" id="ARBA00022729"/>
    </source>
</evidence>
<dbReference type="GO" id="GO:0007155">
    <property type="term" value="P:cell adhesion"/>
    <property type="evidence" value="ECO:0007669"/>
    <property type="project" value="UniProtKB-KW"/>
</dbReference>
<dbReference type="PROSITE" id="PS51470">
    <property type="entry name" value="FG_GAP"/>
    <property type="match status" value="5"/>
</dbReference>
<dbReference type="InterPro" id="IPR048286">
    <property type="entry name" value="Integrin_alpha_Ig-like_3"/>
</dbReference>
<dbReference type="Gene3D" id="1.20.5.930">
    <property type="entry name" value="Bicelle-embedded integrin alpha(iib) transmembrane segment"/>
    <property type="match status" value="1"/>
</dbReference>
<dbReference type="InterPro" id="IPR013517">
    <property type="entry name" value="FG-GAP"/>
</dbReference>
<dbReference type="PRINTS" id="PR01185">
    <property type="entry name" value="INTEGRINA"/>
</dbReference>
<protein>
    <recommendedName>
        <fullName evidence="19">Integrin alpha-2 domain-containing protein</fullName>
    </recommendedName>
</protein>
<evidence type="ECO:0000256" key="12">
    <source>
        <dbReference type="PROSITE-ProRule" id="PRU00803"/>
    </source>
</evidence>
<dbReference type="Pfam" id="PF08441">
    <property type="entry name" value="Integrin_A_Ig_1"/>
    <property type="match status" value="1"/>
</dbReference>
<dbReference type="GO" id="GO:0007229">
    <property type="term" value="P:integrin-mediated signaling pathway"/>
    <property type="evidence" value="ECO:0007669"/>
    <property type="project" value="UniProtKB-KW"/>
</dbReference>
<keyword evidence="5" id="KW-0677">Repeat</keyword>
<keyword evidence="3 13" id="KW-0812">Transmembrane</keyword>
<name>A0ABD0W9J4_UMBPY</name>
<feature type="chain" id="PRO_5044528688" description="Integrin alpha-2 domain-containing protein" evidence="13">
    <location>
        <begin position="25"/>
        <end position="1044"/>
    </location>
</feature>
<comment type="similarity">
    <text evidence="2 13">Belongs to the integrin alpha chain family.</text>
</comment>
<dbReference type="GO" id="GO:0016020">
    <property type="term" value="C:membrane"/>
    <property type="evidence" value="ECO:0007669"/>
    <property type="project" value="UniProtKB-SubCell"/>
</dbReference>
<gene>
    <name evidence="17" type="ORF">UPYG_G00294660</name>
</gene>
<keyword evidence="6 13" id="KW-0130">Cell adhesion</keyword>
<dbReference type="Gene3D" id="2.130.10.130">
    <property type="entry name" value="Integrin alpha, N-terminal"/>
    <property type="match status" value="1"/>
</dbReference>
<evidence type="ECO:0000256" key="7">
    <source>
        <dbReference type="ARBA" id="ARBA00022989"/>
    </source>
</evidence>
<keyword evidence="10 13" id="KW-0675">Receptor</keyword>
<keyword evidence="8 13" id="KW-0401">Integrin</keyword>
<feature type="repeat" description="FG-GAP" evidence="12">
    <location>
        <begin position="176"/>
        <end position="230"/>
    </location>
</feature>
<sequence>MGVRLQLISSLSLIFLLEWTQTSAFNLDTTNVLIKSGDPGSLFGFSLAMHQQLIPSDKRKLLVGAPRDKSIGGQKITGGLYDCDITSSSPACLRVEFDKDENLQIESKDNQWMGVTVKSQGPGGKVVTCAHRYQQRSNVNSEAESRNILGRCYVLSQDLSINEDNDEDGGNWKLCEGRKAGHELYGSCQQGMSVAFTPDPNNYLVFGAPGAFNWKGVVRMENSTLPQLKIYNDGPYEIGLHKPNEVPVPESSYLGFSLDSGNAITKKKHLTVVAGAPRANHSGEVVFLTKTLNTLLTPEHILKGEGLASSFGYDLAVVDLNADGWDDLVVGAPQFFLKDKTVGGAIYVYINNNGDWSKTKYTRIDGDENSMFGLAVENLRDVNLDGYNDIAVGAPYADMGAGKVYIYHGSAQGLVTKPAQVLSGTTKIKMFGYSLAGKMDLDKNSYPDLAVGSLSDTVSFFRARSVISIQTKVETTPKEIDLTKKNCGSSICIDVTACISYTALPVTYNPELRINYTISVEEERLKSNLPSRVVIIMGSKEQDFNMTGVVTLRGQGLDQCVKAKIRLLDKFNDKLRGIPIQVTVGIQNSNRKRRQLPELTPILNPKMSGLGSSTVNFHKSGCGSDNVCQSNLQIQHRFCFNKDPNFPSLPVNDGVPIFQLKDQKDIVLAITVTNKNGDDAHEAKLLADFPSSLTYSTCLSADHQVTCAPSKNGTWANCDLGNPFKRNSNVTFYIILSTARISLNDTELEVDLQLQTTSLQDKIAVKANIKVMIELQLSLTGLATPSQVYFGGEVTGESAMKTEDDIGSLIQFEFRVINLGKSLKTYGDSFLIVNWPKETMDGKYLFYLVAITSEGLGKIMCSPRANINPLHVKEESGKQRTRRAITQTDKSEGVISAFTKTERKSDTLECEDGAKCVDISCPLHDLDRNAVIQLRARLWNSTLIEKYATLNYLHVIVRASLKVDLPSPNIVLKNTETQLRVTVFPERTMAQYGSAPWWPILVAILLGLLLLGLLAFILWKCGFFGKNKDDDSSSEKERLTSSDP</sequence>
<keyword evidence="11" id="KW-0325">Glycoprotein</keyword>
<evidence type="ECO:0000256" key="3">
    <source>
        <dbReference type="ARBA" id="ARBA00022692"/>
    </source>
</evidence>
<dbReference type="InterPro" id="IPR013649">
    <property type="entry name" value="Integrin_alpha_Ig-like_1"/>
</dbReference>
<evidence type="ECO:0000256" key="9">
    <source>
        <dbReference type="ARBA" id="ARBA00023136"/>
    </source>
</evidence>
<dbReference type="Gene3D" id="2.60.40.1460">
    <property type="entry name" value="Integrin domains. Chain A, domain 2"/>
    <property type="match status" value="1"/>
</dbReference>
<dbReference type="Proteomes" id="UP001557470">
    <property type="component" value="Unassembled WGS sequence"/>
</dbReference>
<keyword evidence="18" id="KW-1185">Reference proteome</keyword>
<dbReference type="SMART" id="SM00191">
    <property type="entry name" value="Int_alpha"/>
    <property type="match status" value="5"/>
</dbReference>
<organism evidence="17 18">
    <name type="scientific">Umbra pygmaea</name>
    <name type="common">Eastern mudminnow</name>
    <dbReference type="NCBI Taxonomy" id="75934"/>
    <lineage>
        <taxon>Eukaryota</taxon>
        <taxon>Metazoa</taxon>
        <taxon>Chordata</taxon>
        <taxon>Craniata</taxon>
        <taxon>Vertebrata</taxon>
        <taxon>Euteleostomi</taxon>
        <taxon>Actinopterygii</taxon>
        <taxon>Neopterygii</taxon>
        <taxon>Teleostei</taxon>
        <taxon>Protacanthopterygii</taxon>
        <taxon>Esociformes</taxon>
        <taxon>Umbridae</taxon>
        <taxon>Umbra</taxon>
    </lineage>
</organism>
<comment type="caution">
    <text evidence="17">The sequence shown here is derived from an EMBL/GenBank/DDBJ whole genome shotgun (WGS) entry which is preliminary data.</text>
</comment>
<feature type="domain" description="Integrin alpha second immunoglobulin-like" evidence="15">
    <location>
        <begin position="622"/>
        <end position="771"/>
    </location>
</feature>
<evidence type="ECO:0000256" key="13">
    <source>
        <dbReference type="RuleBase" id="RU003762"/>
    </source>
</evidence>
<feature type="domain" description="Integrin alpha third immunoglobulin-like" evidence="16">
    <location>
        <begin position="777"/>
        <end position="986"/>
    </location>
</feature>
<dbReference type="SUPFAM" id="SSF69179">
    <property type="entry name" value="Integrin domains"/>
    <property type="match status" value="3"/>
</dbReference>
<evidence type="ECO:0000313" key="18">
    <source>
        <dbReference type="Proteomes" id="UP001557470"/>
    </source>
</evidence>
<dbReference type="InterPro" id="IPR013519">
    <property type="entry name" value="Int_alpha_beta-p"/>
</dbReference>
<dbReference type="InterPro" id="IPR048285">
    <property type="entry name" value="Integrin_alpha_Ig-like_2"/>
</dbReference>
<accession>A0ABD0W9J4</accession>
<dbReference type="SUPFAM" id="SSF69318">
    <property type="entry name" value="Integrin alpha N-terminal domain"/>
    <property type="match status" value="1"/>
</dbReference>
<dbReference type="Gene3D" id="2.60.40.1510">
    <property type="entry name" value="ntegrin, alpha v. Chain A, domain 3"/>
    <property type="match status" value="1"/>
</dbReference>
<dbReference type="InterPro" id="IPR000413">
    <property type="entry name" value="Integrin_alpha"/>
</dbReference>
<dbReference type="Pfam" id="PF20805">
    <property type="entry name" value="Integrin_A_Ig_2"/>
    <property type="match status" value="1"/>
</dbReference>
<evidence type="ECO:0000256" key="5">
    <source>
        <dbReference type="ARBA" id="ARBA00022737"/>
    </source>
</evidence>
<evidence type="ECO:0000259" key="16">
    <source>
        <dbReference type="Pfam" id="PF20806"/>
    </source>
</evidence>
<dbReference type="InterPro" id="IPR032695">
    <property type="entry name" value="Integrin_dom_sf"/>
</dbReference>
<keyword evidence="9 13" id="KW-0472">Membrane</keyword>
<evidence type="ECO:0000256" key="10">
    <source>
        <dbReference type="ARBA" id="ARBA00023170"/>
    </source>
</evidence>
<dbReference type="AlphaFoldDB" id="A0ABD0W9J4"/>
<dbReference type="PANTHER" id="PTHR23220">
    <property type="entry name" value="INTEGRIN ALPHA"/>
    <property type="match status" value="1"/>
</dbReference>
<feature type="repeat" description="FG-GAP" evidence="12">
    <location>
        <begin position="359"/>
        <end position="416"/>
    </location>
</feature>
<reference evidence="17 18" key="1">
    <citation type="submission" date="2024-06" db="EMBL/GenBank/DDBJ databases">
        <authorList>
            <person name="Pan Q."/>
            <person name="Wen M."/>
            <person name="Jouanno E."/>
            <person name="Zahm M."/>
            <person name="Klopp C."/>
            <person name="Cabau C."/>
            <person name="Louis A."/>
            <person name="Berthelot C."/>
            <person name="Parey E."/>
            <person name="Roest Crollius H."/>
            <person name="Montfort J."/>
            <person name="Robinson-Rechavi M."/>
            <person name="Bouchez O."/>
            <person name="Lampietro C."/>
            <person name="Lopez Roques C."/>
            <person name="Donnadieu C."/>
            <person name="Postlethwait J."/>
            <person name="Bobe J."/>
            <person name="Verreycken H."/>
            <person name="Guiguen Y."/>
        </authorList>
    </citation>
    <scope>NUCLEOTIDE SEQUENCE [LARGE SCALE GENOMIC DNA]</scope>
    <source>
        <strain evidence="17">Up_M1</strain>
        <tissue evidence="17">Testis</tissue>
    </source>
</reference>
<evidence type="ECO:0000256" key="2">
    <source>
        <dbReference type="ARBA" id="ARBA00008054"/>
    </source>
</evidence>
<feature type="transmembrane region" description="Helical" evidence="13">
    <location>
        <begin position="997"/>
        <end position="1019"/>
    </location>
</feature>
<feature type="repeat" description="FG-GAP" evidence="12">
    <location>
        <begin position="417"/>
        <end position="478"/>
    </location>
</feature>
<dbReference type="Pfam" id="PF01839">
    <property type="entry name" value="FG-GAP"/>
    <property type="match status" value="2"/>
</dbReference>
<dbReference type="Pfam" id="PF20806">
    <property type="entry name" value="Integrin_A_Ig_3"/>
    <property type="match status" value="1"/>
</dbReference>
<keyword evidence="7 13" id="KW-1133">Transmembrane helix</keyword>
<evidence type="ECO:0000313" key="17">
    <source>
        <dbReference type="EMBL" id="KAL0966383.1"/>
    </source>
</evidence>
<comment type="subcellular location">
    <subcellularLocation>
        <location evidence="1 13">Membrane</location>
        <topology evidence="1 13">Single-pass type I membrane protein</topology>
    </subcellularLocation>
</comment>
<dbReference type="PANTHER" id="PTHR23220:SF9">
    <property type="entry name" value="INTEGRIN ALPHA-6"/>
    <property type="match status" value="1"/>
</dbReference>
<evidence type="ECO:0000256" key="11">
    <source>
        <dbReference type="ARBA" id="ARBA00023180"/>
    </source>
</evidence>
<keyword evidence="4 13" id="KW-0732">Signal</keyword>
<evidence type="ECO:0000256" key="1">
    <source>
        <dbReference type="ARBA" id="ARBA00004479"/>
    </source>
</evidence>
<dbReference type="InterPro" id="IPR028994">
    <property type="entry name" value="Integrin_alpha_N"/>
</dbReference>
<proteinExistence type="inferred from homology"/>
<evidence type="ECO:0000259" key="15">
    <source>
        <dbReference type="Pfam" id="PF20805"/>
    </source>
</evidence>